<dbReference type="Proteomes" id="UP000467260">
    <property type="component" value="Chromosome"/>
</dbReference>
<dbReference type="SUPFAM" id="SSF103481">
    <property type="entry name" value="Multidrug resistance efflux transporter EmrE"/>
    <property type="match status" value="2"/>
</dbReference>
<evidence type="ECO:0000256" key="1">
    <source>
        <dbReference type="ARBA" id="ARBA00007362"/>
    </source>
</evidence>
<feature type="transmembrane region" description="Helical" evidence="2">
    <location>
        <begin position="60"/>
        <end position="82"/>
    </location>
</feature>
<feature type="transmembrane region" description="Helical" evidence="2">
    <location>
        <begin position="6"/>
        <end position="26"/>
    </location>
</feature>
<dbReference type="InterPro" id="IPR000620">
    <property type="entry name" value="EamA_dom"/>
</dbReference>
<feature type="domain" description="EamA" evidence="3">
    <location>
        <begin position="2"/>
        <end position="132"/>
    </location>
</feature>
<dbReference type="KEGG" id="mhib:MHIB_22550"/>
<keyword evidence="5" id="KW-1185">Reference proteome</keyword>
<evidence type="ECO:0000313" key="4">
    <source>
        <dbReference type="EMBL" id="BBZ23837.1"/>
    </source>
</evidence>
<name>A0A7I7X4N0_9MYCO</name>
<comment type="similarity">
    <text evidence="1">Belongs to the EamA transporter family.</text>
</comment>
<sequence length="281" mass="28177">MTGAVLALMSAAGFGVSDFAGGLAARRVPALRVVLVSYPVALVVLGTLAVAVGGPIPPGAVGWGTASGIALGLGGWWFYAALGAGPISVVSPISAVLTAAVPVVVGLTLGERPGPVAYGGIALALVAVALVSRQATDEDIRLHRFTRKVAWLTVGAGVMFGLDFVFIHQAPADSGLWPLAFARVAAAVLVLTAAGGAGERGLPTGRPLRLALLAGLSDAAANIAMLLALRGSELSSVSVLIALFPAVTVVLAIVVLRERVHYGQLLGMAAAVVSIAMITAR</sequence>
<dbReference type="Pfam" id="PF00892">
    <property type="entry name" value="EamA"/>
    <property type="match status" value="2"/>
</dbReference>
<dbReference type="EMBL" id="AP022609">
    <property type="protein sequence ID" value="BBZ23837.1"/>
    <property type="molecule type" value="Genomic_DNA"/>
</dbReference>
<feature type="domain" description="EamA" evidence="3">
    <location>
        <begin position="150"/>
        <end position="279"/>
    </location>
</feature>
<evidence type="ECO:0000256" key="2">
    <source>
        <dbReference type="SAM" id="Phobius"/>
    </source>
</evidence>
<dbReference type="GO" id="GO:0016020">
    <property type="term" value="C:membrane"/>
    <property type="evidence" value="ECO:0007669"/>
    <property type="project" value="InterPro"/>
</dbReference>
<evidence type="ECO:0000313" key="5">
    <source>
        <dbReference type="Proteomes" id="UP000467260"/>
    </source>
</evidence>
<proteinExistence type="inferred from homology"/>
<feature type="transmembrane region" description="Helical" evidence="2">
    <location>
        <begin position="235"/>
        <end position="255"/>
    </location>
</feature>
<dbReference type="InterPro" id="IPR037185">
    <property type="entry name" value="EmrE-like"/>
</dbReference>
<gene>
    <name evidence="4" type="ORF">MHIB_22550</name>
</gene>
<feature type="transmembrane region" description="Helical" evidence="2">
    <location>
        <begin position="262"/>
        <end position="280"/>
    </location>
</feature>
<dbReference type="RefSeq" id="WP_109559931.1">
    <property type="nucleotide sequence ID" value="NZ_AP022609.1"/>
</dbReference>
<dbReference type="OrthoDB" id="68076at2"/>
<dbReference type="PANTHER" id="PTHR22911:SF137">
    <property type="entry name" value="SOLUTE CARRIER FAMILY 35 MEMBER G2-RELATED"/>
    <property type="match status" value="1"/>
</dbReference>
<dbReference type="PANTHER" id="PTHR22911">
    <property type="entry name" value="ACYL-MALONYL CONDENSING ENZYME-RELATED"/>
    <property type="match status" value="1"/>
</dbReference>
<feature type="transmembrane region" description="Helical" evidence="2">
    <location>
        <begin position="176"/>
        <end position="198"/>
    </location>
</feature>
<reference evidence="4 5" key="1">
    <citation type="journal article" date="2019" name="Emerg. Microbes Infect.">
        <title>Comprehensive subspecies identification of 175 nontuberculous mycobacteria species based on 7547 genomic profiles.</title>
        <authorList>
            <person name="Matsumoto Y."/>
            <person name="Kinjo T."/>
            <person name="Motooka D."/>
            <person name="Nabeya D."/>
            <person name="Jung N."/>
            <person name="Uechi K."/>
            <person name="Horii T."/>
            <person name="Iida T."/>
            <person name="Fujita J."/>
            <person name="Nakamura S."/>
        </authorList>
    </citation>
    <scope>NUCLEOTIDE SEQUENCE [LARGE SCALE GENOMIC DNA]</scope>
    <source>
        <strain evidence="4 5">JCM 13571</strain>
    </source>
</reference>
<keyword evidence="2" id="KW-0472">Membrane</keyword>
<protein>
    <submittedName>
        <fullName evidence="4">Membrane protein</fullName>
    </submittedName>
</protein>
<evidence type="ECO:0000259" key="3">
    <source>
        <dbReference type="Pfam" id="PF00892"/>
    </source>
</evidence>
<dbReference type="AlphaFoldDB" id="A0A7I7X4N0"/>
<feature type="transmembrane region" description="Helical" evidence="2">
    <location>
        <begin position="89"/>
        <end position="110"/>
    </location>
</feature>
<organism evidence="4 5">
    <name type="scientific">Mycolicibacter hiberniae</name>
    <dbReference type="NCBI Taxonomy" id="29314"/>
    <lineage>
        <taxon>Bacteria</taxon>
        <taxon>Bacillati</taxon>
        <taxon>Actinomycetota</taxon>
        <taxon>Actinomycetes</taxon>
        <taxon>Mycobacteriales</taxon>
        <taxon>Mycobacteriaceae</taxon>
        <taxon>Mycolicibacter</taxon>
    </lineage>
</organism>
<keyword evidence="2" id="KW-0812">Transmembrane</keyword>
<feature type="transmembrane region" description="Helical" evidence="2">
    <location>
        <begin position="210"/>
        <end position="229"/>
    </location>
</feature>
<feature type="transmembrane region" description="Helical" evidence="2">
    <location>
        <begin position="33"/>
        <end position="54"/>
    </location>
</feature>
<feature type="transmembrane region" description="Helical" evidence="2">
    <location>
        <begin position="116"/>
        <end position="136"/>
    </location>
</feature>
<feature type="transmembrane region" description="Helical" evidence="2">
    <location>
        <begin position="148"/>
        <end position="170"/>
    </location>
</feature>
<keyword evidence="2" id="KW-1133">Transmembrane helix</keyword>
<accession>A0A7I7X4N0</accession>